<keyword evidence="6 14" id="KW-0732">Signal</keyword>
<comment type="similarity">
    <text evidence="2 11 13">Belongs to the TonB-dependent receptor family.</text>
</comment>
<evidence type="ECO:0000259" key="16">
    <source>
        <dbReference type="Pfam" id="PF07715"/>
    </source>
</evidence>
<evidence type="ECO:0000256" key="2">
    <source>
        <dbReference type="ARBA" id="ARBA00009810"/>
    </source>
</evidence>
<keyword evidence="5 11" id="KW-0812">Transmembrane</keyword>
<keyword evidence="7 13" id="KW-0798">TonB box</keyword>
<evidence type="ECO:0000256" key="4">
    <source>
        <dbReference type="ARBA" id="ARBA00022452"/>
    </source>
</evidence>
<evidence type="ECO:0000256" key="5">
    <source>
        <dbReference type="ARBA" id="ARBA00022692"/>
    </source>
</evidence>
<reference evidence="17" key="1">
    <citation type="submission" date="2020-09" db="EMBL/GenBank/DDBJ databases">
        <title>A novel bacterium of genus Mangrovicoccus, isolated from South China Sea.</title>
        <authorList>
            <person name="Huang H."/>
            <person name="Mo K."/>
            <person name="Hu Y."/>
        </authorList>
    </citation>
    <scope>NUCLEOTIDE SEQUENCE</scope>
    <source>
        <strain evidence="17">HB182678</strain>
    </source>
</reference>
<dbReference type="InterPro" id="IPR012910">
    <property type="entry name" value="Plug_dom"/>
</dbReference>
<protein>
    <submittedName>
        <fullName evidence="17">TonB-dependent hemoglobin/transferrin/lactoferrin family receptor</fullName>
    </submittedName>
</protein>
<keyword evidence="4 11" id="KW-1134">Transmembrane beta strand</keyword>
<dbReference type="CDD" id="cd01347">
    <property type="entry name" value="ligand_gated_channel"/>
    <property type="match status" value="1"/>
</dbReference>
<evidence type="ECO:0000259" key="15">
    <source>
        <dbReference type="Pfam" id="PF00593"/>
    </source>
</evidence>
<gene>
    <name evidence="17" type="ORF">ICN82_11375</name>
</gene>
<feature type="domain" description="TonB-dependent receptor-like beta-barrel" evidence="15">
    <location>
        <begin position="309"/>
        <end position="718"/>
    </location>
</feature>
<evidence type="ECO:0000256" key="14">
    <source>
        <dbReference type="SAM" id="SignalP"/>
    </source>
</evidence>
<dbReference type="PANTHER" id="PTHR30069">
    <property type="entry name" value="TONB-DEPENDENT OUTER MEMBRANE RECEPTOR"/>
    <property type="match status" value="1"/>
</dbReference>
<dbReference type="Gene3D" id="2.170.130.10">
    <property type="entry name" value="TonB-dependent receptor, plug domain"/>
    <property type="match status" value="1"/>
</dbReference>
<dbReference type="PANTHER" id="PTHR30069:SF29">
    <property type="entry name" value="HEMOGLOBIN AND HEMOGLOBIN-HAPTOGLOBIN-BINDING PROTEIN 1-RELATED"/>
    <property type="match status" value="1"/>
</dbReference>
<comment type="caution">
    <text evidence="17">The sequence shown here is derived from an EMBL/GenBank/DDBJ whole genome shotgun (WGS) entry which is preliminary data.</text>
</comment>
<keyword evidence="9 17" id="KW-0675">Receptor</keyword>
<organism evidence="17 18">
    <name type="scientific">Mangrovicoccus algicola</name>
    <dbReference type="NCBI Taxonomy" id="2771008"/>
    <lineage>
        <taxon>Bacteria</taxon>
        <taxon>Pseudomonadati</taxon>
        <taxon>Pseudomonadota</taxon>
        <taxon>Alphaproteobacteria</taxon>
        <taxon>Rhodobacterales</taxon>
        <taxon>Paracoccaceae</taxon>
        <taxon>Mangrovicoccus</taxon>
    </lineage>
</organism>
<dbReference type="Gene3D" id="2.40.170.20">
    <property type="entry name" value="TonB-dependent receptor, beta-barrel domain"/>
    <property type="match status" value="1"/>
</dbReference>
<evidence type="ECO:0000256" key="7">
    <source>
        <dbReference type="ARBA" id="ARBA00023077"/>
    </source>
</evidence>
<dbReference type="AlphaFoldDB" id="A0A8J7D018"/>
<proteinExistence type="inferred from homology"/>
<dbReference type="PROSITE" id="PS52016">
    <property type="entry name" value="TONB_DEPENDENT_REC_3"/>
    <property type="match status" value="1"/>
</dbReference>
<dbReference type="InterPro" id="IPR036942">
    <property type="entry name" value="Beta-barrel_TonB_sf"/>
</dbReference>
<dbReference type="GO" id="GO:0015232">
    <property type="term" value="F:heme transmembrane transporter activity"/>
    <property type="evidence" value="ECO:0007669"/>
    <property type="project" value="InterPro"/>
</dbReference>
<feature type="chain" id="PRO_5035287913" evidence="14">
    <location>
        <begin position="27"/>
        <end position="763"/>
    </location>
</feature>
<comment type="subcellular location">
    <subcellularLocation>
        <location evidence="1 11">Cell outer membrane</location>
        <topology evidence="1 11">Multi-pass membrane protein</topology>
    </subcellularLocation>
</comment>
<evidence type="ECO:0000256" key="12">
    <source>
        <dbReference type="PROSITE-ProRule" id="PRU10144"/>
    </source>
</evidence>
<dbReference type="InterPro" id="IPR000531">
    <property type="entry name" value="Beta-barrel_TonB"/>
</dbReference>
<evidence type="ECO:0000256" key="10">
    <source>
        <dbReference type="ARBA" id="ARBA00023237"/>
    </source>
</evidence>
<dbReference type="SUPFAM" id="SSF56935">
    <property type="entry name" value="Porins"/>
    <property type="match status" value="1"/>
</dbReference>
<keyword evidence="18" id="KW-1185">Reference proteome</keyword>
<dbReference type="NCBIfam" id="TIGR01785">
    <property type="entry name" value="TonB-hemin"/>
    <property type="match status" value="1"/>
</dbReference>
<dbReference type="InterPro" id="IPR010949">
    <property type="entry name" value="TonB_Hb/transfer/lactofer_rcpt"/>
</dbReference>
<accession>A0A8J7D018</accession>
<dbReference type="InterPro" id="IPR039426">
    <property type="entry name" value="TonB-dep_rcpt-like"/>
</dbReference>
<dbReference type="GO" id="GO:0009279">
    <property type="term" value="C:cell outer membrane"/>
    <property type="evidence" value="ECO:0007669"/>
    <property type="project" value="UniProtKB-SubCell"/>
</dbReference>
<evidence type="ECO:0000256" key="9">
    <source>
        <dbReference type="ARBA" id="ARBA00023170"/>
    </source>
</evidence>
<evidence type="ECO:0000256" key="8">
    <source>
        <dbReference type="ARBA" id="ARBA00023136"/>
    </source>
</evidence>
<evidence type="ECO:0000256" key="6">
    <source>
        <dbReference type="ARBA" id="ARBA00022729"/>
    </source>
</evidence>
<feature type="signal peptide" evidence="14">
    <location>
        <begin position="1"/>
        <end position="26"/>
    </location>
</feature>
<dbReference type="GO" id="GO:0015344">
    <property type="term" value="F:siderophore uptake transmembrane transporter activity"/>
    <property type="evidence" value="ECO:0007669"/>
    <property type="project" value="TreeGrafter"/>
</dbReference>
<evidence type="ECO:0000256" key="13">
    <source>
        <dbReference type="RuleBase" id="RU003357"/>
    </source>
</evidence>
<dbReference type="Proteomes" id="UP000609121">
    <property type="component" value="Unassembled WGS sequence"/>
</dbReference>
<evidence type="ECO:0000313" key="18">
    <source>
        <dbReference type="Proteomes" id="UP000609121"/>
    </source>
</evidence>
<feature type="domain" description="TonB-dependent receptor plug" evidence="16">
    <location>
        <begin position="66"/>
        <end position="174"/>
    </location>
</feature>
<dbReference type="Pfam" id="PF00593">
    <property type="entry name" value="TonB_dep_Rec_b-barrel"/>
    <property type="match status" value="1"/>
</dbReference>
<keyword evidence="8 11" id="KW-0472">Membrane</keyword>
<dbReference type="RefSeq" id="WP_193182800.1">
    <property type="nucleotide sequence ID" value="NZ_JACVXA010000032.1"/>
</dbReference>
<dbReference type="Pfam" id="PF07715">
    <property type="entry name" value="Plug"/>
    <property type="match status" value="1"/>
</dbReference>
<evidence type="ECO:0000256" key="3">
    <source>
        <dbReference type="ARBA" id="ARBA00022448"/>
    </source>
</evidence>
<dbReference type="InterPro" id="IPR037066">
    <property type="entry name" value="Plug_dom_sf"/>
</dbReference>
<evidence type="ECO:0000313" key="17">
    <source>
        <dbReference type="EMBL" id="MBE3638803.1"/>
    </source>
</evidence>
<dbReference type="EMBL" id="JACVXA010000032">
    <property type="protein sequence ID" value="MBE3638803.1"/>
    <property type="molecule type" value="Genomic_DNA"/>
</dbReference>
<keyword evidence="3 11" id="KW-0813">Transport</keyword>
<feature type="short sequence motif" description="TonB C-terminal box" evidence="12">
    <location>
        <begin position="746"/>
        <end position="763"/>
    </location>
</feature>
<dbReference type="GO" id="GO:0044718">
    <property type="term" value="P:siderophore transmembrane transport"/>
    <property type="evidence" value="ECO:0007669"/>
    <property type="project" value="TreeGrafter"/>
</dbReference>
<dbReference type="PROSITE" id="PS01156">
    <property type="entry name" value="TONB_DEPENDENT_REC_2"/>
    <property type="match status" value="1"/>
</dbReference>
<sequence>MIQSHSLNAALRATAAALLVLPMAGAAFGQEAPLRQEAETEEADPTKPLLLEPITVYAERREAAANDVAASVVVIPGEEIDDRGLDDMHELMRYTPGVTVPRQTTSTDPFSSFGGFNIRGVGGNRVQMVVDGSRVAERITDGTRDYVDLNFTKQVEVVKGPASVLWGSDALGGVVAIQTLDPADILRGRDRGGFVRAEYDGLDKGTGVSAAFAQQFGPGWAVMLGLSRRAASEVDLSNARDDGGIYGCPRDVEAGATPCGELNPMDTITDRVLAKAVWTPVAEHRLEFSIDMLKRNTEVQYNNGLGAVLSSFTGAPTGETLLSHDRELDLDRTRYAVEHTWTPGLVWLDTLRTTLAYTPHKYDRTGLRDRTLASGARELTRDSLTYQEKFYELDIQATSRFDLAGIGHEVTWGFDGDFTKTDYERLDVTRNLTTGTVTRSPAGGFNFANADTTRADLYLQDRMSFLGGSLEVTPGVRYATYKLDPRPDSDYAEIEGAEPRVKKSEEVLVSLGALYRFGGGWQVWGHYGEGFKMPTAQQYYTSLPSFDLIPAPDLKPESVKSIEIGLRHEAPRHAFGITAFDAKYEDFIQNFWQIPETGQITYRNLSKVHIWGVEFDGQVALTDRLRLTGAATWQEGSQKADADSKSVPHTLPPLTATAGLSWAATDALTLDLVGIFADDVTRTESEDRFEPDGYALFDVFAIWQVTRNATLNLGVKNLFDKRYFEANAATYGRTASSAVAAANPIELQTGPGRVFTASLQMEF</sequence>
<keyword evidence="10 11" id="KW-0998">Cell outer membrane</keyword>
<evidence type="ECO:0000256" key="11">
    <source>
        <dbReference type="PROSITE-ProRule" id="PRU01360"/>
    </source>
</evidence>
<name>A0A8J7D018_9RHOB</name>
<evidence type="ECO:0000256" key="1">
    <source>
        <dbReference type="ARBA" id="ARBA00004571"/>
    </source>
</evidence>
<dbReference type="InterPro" id="IPR010917">
    <property type="entry name" value="TonB_rcpt_CS"/>
</dbReference>
<dbReference type="NCBIfam" id="TIGR01786">
    <property type="entry name" value="TonB-hemlactrns"/>
    <property type="match status" value="1"/>
</dbReference>
<dbReference type="InterPro" id="IPR011276">
    <property type="entry name" value="TonB_haem/Hb_rcpt"/>
</dbReference>